<keyword evidence="3" id="KW-1185">Reference proteome</keyword>
<dbReference type="RefSeq" id="WP_013468531.1">
    <property type="nucleotide sequence ID" value="NC_014810.2"/>
</dbReference>
<proteinExistence type="predicted"/>
<dbReference type="Proteomes" id="UP000007934">
    <property type="component" value="Chromosome"/>
</dbReference>
<name>E7AC79_HELFC</name>
<feature type="transmembrane region" description="Helical" evidence="1">
    <location>
        <begin position="60"/>
        <end position="84"/>
    </location>
</feature>
<dbReference type="OrthoDB" id="5324989at2"/>
<evidence type="ECO:0000256" key="1">
    <source>
        <dbReference type="SAM" id="Phobius"/>
    </source>
</evidence>
<gene>
    <name evidence="2" type="ordered locus">Hfelis_00770</name>
</gene>
<feature type="transmembrane region" description="Helical" evidence="1">
    <location>
        <begin position="37"/>
        <end position="54"/>
    </location>
</feature>
<organism evidence="2 3">
    <name type="scientific">Helicobacter felis (strain ATCC 49179 / CCUG 28539 / NCTC 12436 / CS1)</name>
    <dbReference type="NCBI Taxonomy" id="936155"/>
    <lineage>
        <taxon>Bacteria</taxon>
        <taxon>Pseudomonadati</taxon>
        <taxon>Campylobacterota</taxon>
        <taxon>Epsilonproteobacteria</taxon>
        <taxon>Campylobacterales</taxon>
        <taxon>Helicobacteraceae</taxon>
        <taxon>Helicobacter</taxon>
    </lineage>
</organism>
<dbReference type="GeneID" id="36134329"/>
<dbReference type="EMBL" id="FQ670179">
    <property type="protein sequence ID" value="CBY82161.1"/>
    <property type="molecule type" value="Genomic_DNA"/>
</dbReference>
<keyword evidence="1" id="KW-1133">Transmembrane helix</keyword>
<sequence length="85" mass="9433">MKAFFLGVVLVLMPLFTACMCFGVFATLEDYGCHTNVLEFISVLVLGALSFLPIREIYKYTGWSYGCMVSAGVNGWVVLFCLMLT</sequence>
<evidence type="ECO:0000313" key="2">
    <source>
        <dbReference type="EMBL" id="CBY82161.1"/>
    </source>
</evidence>
<dbReference type="KEGG" id="hfe:HFELIS_00770"/>
<dbReference type="HOGENOM" id="CLU_2422895_0_0_7"/>
<keyword evidence="1" id="KW-0812">Transmembrane</keyword>
<dbReference type="AlphaFoldDB" id="E7AC79"/>
<accession>E7AC79</accession>
<keyword evidence="1" id="KW-0472">Membrane</keyword>
<feature type="transmembrane region" description="Helical" evidence="1">
    <location>
        <begin position="6"/>
        <end position="25"/>
    </location>
</feature>
<protein>
    <submittedName>
        <fullName evidence="2">Uncharacterized protein</fullName>
    </submittedName>
</protein>
<dbReference type="PROSITE" id="PS51257">
    <property type="entry name" value="PROKAR_LIPOPROTEIN"/>
    <property type="match status" value="1"/>
</dbReference>
<evidence type="ECO:0000313" key="3">
    <source>
        <dbReference type="Proteomes" id="UP000007934"/>
    </source>
</evidence>
<reference evidence="2 3" key="1">
    <citation type="journal article" date="2011" name="Genome Biol. Evol.">
        <title>Comparative whole genome sequence analysis of the carcinogenic bacterial model pathogen Helicobacter felis.</title>
        <authorList>
            <person name="Arnold I.C."/>
            <person name="Zigova Z."/>
            <person name="Holden M."/>
            <person name="Lawley T.D."/>
            <person name="Rad R."/>
            <person name="Dougan G."/>
            <person name="Falkow S."/>
            <person name="Bentley S.D."/>
            <person name="Muller A."/>
        </authorList>
    </citation>
    <scope>NUCLEOTIDE SEQUENCE [LARGE SCALE GENOMIC DNA]</scope>
    <source>
        <strain evidence="3">ATCC 49179 / CCUG 28539 / NCTC 12436 / CS1</strain>
    </source>
</reference>
<dbReference type="STRING" id="936155.HFELIS_00770"/>